<dbReference type="AlphaFoldDB" id="D4DQS0"/>
<dbReference type="Proteomes" id="UP000005536">
    <property type="component" value="Unassembled WGS sequence"/>
</dbReference>
<gene>
    <name evidence="1" type="ORF">NEIELOOT_01412</name>
</gene>
<name>D4DQS0_NEIEG</name>
<evidence type="ECO:0000313" key="1">
    <source>
        <dbReference type="EMBL" id="EFE49669.1"/>
    </source>
</evidence>
<accession>D4DQS0</accession>
<organism evidence="1 2">
    <name type="scientific">Neisseria elongata subsp. glycolytica ATCC 29315</name>
    <dbReference type="NCBI Taxonomy" id="546263"/>
    <lineage>
        <taxon>Bacteria</taxon>
        <taxon>Pseudomonadati</taxon>
        <taxon>Pseudomonadota</taxon>
        <taxon>Betaproteobacteria</taxon>
        <taxon>Neisseriales</taxon>
        <taxon>Neisseriaceae</taxon>
        <taxon>Neisseria</taxon>
    </lineage>
</organism>
<sequence>MVGRMVHIYKPRRFLFSDEEIEFYVVLISINNNLRIILNPFRLSNL</sequence>
<protein>
    <submittedName>
        <fullName evidence="1">Uncharacterized protein</fullName>
    </submittedName>
</protein>
<comment type="caution">
    <text evidence="1">The sequence shown here is derived from an EMBL/GenBank/DDBJ whole genome shotgun (WGS) entry which is preliminary data.</text>
</comment>
<reference evidence="1 2" key="1">
    <citation type="submission" date="2010-02" db="EMBL/GenBank/DDBJ databases">
        <authorList>
            <person name="Weinstock G."/>
            <person name="Sodergren E."/>
            <person name="Clifton S."/>
            <person name="Fulton L."/>
            <person name="Fulton B."/>
            <person name="Courtney L."/>
            <person name="Fronick C."/>
            <person name="Harrison M."/>
            <person name="Strong C."/>
            <person name="Farmer C."/>
            <person name="Delahaunty K."/>
            <person name="Markovic C."/>
            <person name="Hall O."/>
            <person name="Minx P."/>
            <person name="Tomlinson C."/>
            <person name="Mitreva M."/>
            <person name="Nelson J."/>
            <person name="Hou S."/>
            <person name="Wollam A."/>
            <person name="Pepin K.H."/>
            <person name="Johnson M."/>
            <person name="Bhonagiri V."/>
            <person name="Zhang X."/>
            <person name="Suruliraj S."/>
            <person name="Warren W."/>
            <person name="Chinwalla A."/>
            <person name="Mardis E.R."/>
            <person name="Wilson R.K."/>
        </authorList>
    </citation>
    <scope>NUCLEOTIDE SEQUENCE [LARGE SCALE GENOMIC DNA]</scope>
    <source>
        <strain evidence="1 2">ATCC 29315</strain>
    </source>
</reference>
<proteinExistence type="predicted"/>
<dbReference type="EMBL" id="ADBF01000042">
    <property type="protein sequence ID" value="EFE49669.1"/>
    <property type="molecule type" value="Genomic_DNA"/>
</dbReference>
<evidence type="ECO:0000313" key="2">
    <source>
        <dbReference type="Proteomes" id="UP000005536"/>
    </source>
</evidence>